<evidence type="ECO:0000313" key="1">
    <source>
        <dbReference type="EMBL" id="ORX61505.1"/>
    </source>
</evidence>
<proteinExistence type="predicted"/>
<dbReference type="AlphaFoldDB" id="A0A1X2GU20"/>
<organism evidence="1 2">
    <name type="scientific">Hesseltinella vesiculosa</name>
    <dbReference type="NCBI Taxonomy" id="101127"/>
    <lineage>
        <taxon>Eukaryota</taxon>
        <taxon>Fungi</taxon>
        <taxon>Fungi incertae sedis</taxon>
        <taxon>Mucoromycota</taxon>
        <taxon>Mucoromycotina</taxon>
        <taxon>Mucoromycetes</taxon>
        <taxon>Mucorales</taxon>
        <taxon>Cunninghamellaceae</taxon>
        <taxon>Hesseltinella</taxon>
    </lineage>
</organism>
<comment type="caution">
    <text evidence="1">The sequence shown here is derived from an EMBL/GenBank/DDBJ whole genome shotgun (WGS) entry which is preliminary data.</text>
</comment>
<dbReference type="EMBL" id="MCGT01000003">
    <property type="protein sequence ID" value="ORX61505.1"/>
    <property type="molecule type" value="Genomic_DNA"/>
</dbReference>
<dbReference type="Proteomes" id="UP000242146">
    <property type="component" value="Unassembled WGS sequence"/>
</dbReference>
<accession>A0A1X2GU20</accession>
<protein>
    <submittedName>
        <fullName evidence="1">Uncharacterized protein</fullName>
    </submittedName>
</protein>
<evidence type="ECO:0000313" key="2">
    <source>
        <dbReference type="Proteomes" id="UP000242146"/>
    </source>
</evidence>
<reference evidence="1 2" key="1">
    <citation type="submission" date="2016-07" db="EMBL/GenBank/DDBJ databases">
        <title>Pervasive Adenine N6-methylation of Active Genes in Fungi.</title>
        <authorList>
            <consortium name="DOE Joint Genome Institute"/>
            <person name="Mondo S.J."/>
            <person name="Dannebaum R.O."/>
            <person name="Kuo R.C."/>
            <person name="Labutti K."/>
            <person name="Haridas S."/>
            <person name="Kuo A."/>
            <person name="Salamov A."/>
            <person name="Ahrendt S.R."/>
            <person name="Lipzen A."/>
            <person name="Sullivan W."/>
            <person name="Andreopoulos W.B."/>
            <person name="Clum A."/>
            <person name="Lindquist E."/>
            <person name="Daum C."/>
            <person name="Ramamoorthy G.K."/>
            <person name="Gryganskyi A."/>
            <person name="Culley D."/>
            <person name="Magnuson J.K."/>
            <person name="James T.Y."/>
            <person name="O'Malley M.A."/>
            <person name="Stajich J.E."/>
            <person name="Spatafora J.W."/>
            <person name="Visel A."/>
            <person name="Grigoriev I.V."/>
        </authorList>
    </citation>
    <scope>NUCLEOTIDE SEQUENCE [LARGE SCALE GENOMIC DNA]</scope>
    <source>
        <strain evidence="1 2">NRRL 3301</strain>
    </source>
</reference>
<keyword evidence="2" id="KW-1185">Reference proteome</keyword>
<gene>
    <name evidence="1" type="ORF">DM01DRAFT_1299494</name>
</gene>
<name>A0A1X2GU20_9FUNG</name>
<sequence>MCALDAVQHLFFKVRPSIFNHPPLMSLRSPLFRAHVLTLSHCKTIFMSRSVTTRPRYPHDHVPLPIKCITSTCSTNTATKPYYS</sequence>